<dbReference type="AlphaFoldDB" id="A0A8X6NBL6"/>
<gene>
    <name evidence="1" type="ORF">NPIL_394941</name>
</gene>
<proteinExistence type="predicted"/>
<keyword evidence="2" id="KW-1185">Reference proteome</keyword>
<dbReference type="EMBL" id="BMAW01007823">
    <property type="protein sequence ID" value="GFT05569.1"/>
    <property type="molecule type" value="Genomic_DNA"/>
</dbReference>
<sequence length="156" mass="17117">MLSASQASVSNYLNYPIASLPEANLVYSLSTRAIACDQQNTARVPSQVIPVTISDPRQSENGPMRQLSIPFAVQDRFPQQEINCFLATLRKDLGSESSYSLIAAPGNSPHPILYSDLWNFSGDPSKCDESLHGLVLFRPHGLQNTLVLFSSCKFSL</sequence>
<evidence type="ECO:0000313" key="1">
    <source>
        <dbReference type="EMBL" id="GFT05569.1"/>
    </source>
</evidence>
<evidence type="ECO:0000313" key="2">
    <source>
        <dbReference type="Proteomes" id="UP000887013"/>
    </source>
</evidence>
<reference evidence="1" key="1">
    <citation type="submission" date="2020-08" db="EMBL/GenBank/DDBJ databases">
        <title>Multicomponent nature underlies the extraordinary mechanical properties of spider dragline silk.</title>
        <authorList>
            <person name="Kono N."/>
            <person name="Nakamura H."/>
            <person name="Mori M."/>
            <person name="Yoshida Y."/>
            <person name="Ohtoshi R."/>
            <person name="Malay A.D."/>
            <person name="Moran D.A.P."/>
            <person name="Tomita M."/>
            <person name="Numata K."/>
            <person name="Arakawa K."/>
        </authorList>
    </citation>
    <scope>NUCLEOTIDE SEQUENCE</scope>
</reference>
<comment type="caution">
    <text evidence="1">The sequence shown here is derived from an EMBL/GenBank/DDBJ whole genome shotgun (WGS) entry which is preliminary data.</text>
</comment>
<protein>
    <submittedName>
        <fullName evidence="1">Uncharacterized protein</fullName>
    </submittedName>
</protein>
<accession>A0A8X6NBL6</accession>
<organism evidence="1 2">
    <name type="scientific">Nephila pilipes</name>
    <name type="common">Giant wood spider</name>
    <name type="synonym">Nephila maculata</name>
    <dbReference type="NCBI Taxonomy" id="299642"/>
    <lineage>
        <taxon>Eukaryota</taxon>
        <taxon>Metazoa</taxon>
        <taxon>Ecdysozoa</taxon>
        <taxon>Arthropoda</taxon>
        <taxon>Chelicerata</taxon>
        <taxon>Arachnida</taxon>
        <taxon>Araneae</taxon>
        <taxon>Araneomorphae</taxon>
        <taxon>Entelegynae</taxon>
        <taxon>Araneoidea</taxon>
        <taxon>Nephilidae</taxon>
        <taxon>Nephila</taxon>
    </lineage>
</organism>
<dbReference type="Proteomes" id="UP000887013">
    <property type="component" value="Unassembled WGS sequence"/>
</dbReference>
<name>A0A8X6NBL6_NEPPI</name>